<dbReference type="RefSeq" id="WP_215871811.1">
    <property type="nucleotide sequence ID" value="NZ_JAAXYO010000029.1"/>
</dbReference>
<dbReference type="EMBL" id="JAAXYO010000029">
    <property type="protein sequence ID" value="MBU2786970.1"/>
    <property type="molecule type" value="Genomic_DNA"/>
</dbReference>
<dbReference type="PANTHER" id="PTHR45663:SF40">
    <property type="entry name" value="THIOREDOXIN 2"/>
    <property type="match status" value="1"/>
</dbReference>
<organism evidence="11 12">
    <name type="scientific">Igneacidithiobacillus copahuensis</name>
    <dbReference type="NCBI Taxonomy" id="2724909"/>
    <lineage>
        <taxon>Bacteria</taxon>
        <taxon>Pseudomonadati</taxon>
        <taxon>Pseudomonadota</taxon>
        <taxon>Acidithiobacillia</taxon>
        <taxon>Acidithiobacillales</taxon>
        <taxon>Acidithiobacillaceae</taxon>
        <taxon>Igneacidithiobacillus</taxon>
    </lineage>
</organism>
<dbReference type="FunFam" id="3.40.30.10:FF:000155">
    <property type="entry name" value="Thioredoxin"/>
    <property type="match status" value="1"/>
</dbReference>
<evidence type="ECO:0000256" key="6">
    <source>
        <dbReference type="NCBIfam" id="TIGR01068"/>
    </source>
</evidence>
<evidence type="ECO:0000256" key="5">
    <source>
        <dbReference type="ARBA" id="ARBA00023284"/>
    </source>
</evidence>
<evidence type="ECO:0000256" key="7">
    <source>
        <dbReference type="PIRNR" id="PIRNR000077"/>
    </source>
</evidence>
<dbReference type="AlphaFoldDB" id="A0AAE2YMQ7"/>
<dbReference type="PRINTS" id="PR00421">
    <property type="entry name" value="THIOREDOXIN"/>
</dbReference>
<proteinExistence type="inferred from homology"/>
<evidence type="ECO:0000313" key="11">
    <source>
        <dbReference type="EMBL" id="MBU2786970.1"/>
    </source>
</evidence>
<keyword evidence="3" id="KW-0249">Electron transport</keyword>
<dbReference type="Proteomes" id="UP001197378">
    <property type="component" value="Unassembled WGS sequence"/>
</dbReference>
<dbReference type="PANTHER" id="PTHR45663">
    <property type="entry name" value="GEO12009P1"/>
    <property type="match status" value="1"/>
</dbReference>
<evidence type="ECO:0000259" key="10">
    <source>
        <dbReference type="PROSITE" id="PS51352"/>
    </source>
</evidence>
<feature type="active site" description="Nucleophile" evidence="8">
    <location>
        <position position="33"/>
    </location>
</feature>
<accession>A0AAE2YMQ7</accession>
<dbReference type="CDD" id="cd02947">
    <property type="entry name" value="TRX_family"/>
    <property type="match status" value="1"/>
</dbReference>
<dbReference type="GO" id="GO:0005829">
    <property type="term" value="C:cytosol"/>
    <property type="evidence" value="ECO:0007669"/>
    <property type="project" value="TreeGrafter"/>
</dbReference>
<evidence type="ECO:0000256" key="9">
    <source>
        <dbReference type="PIRSR" id="PIRSR000077-4"/>
    </source>
</evidence>
<evidence type="ECO:0000256" key="2">
    <source>
        <dbReference type="ARBA" id="ARBA00022448"/>
    </source>
</evidence>
<dbReference type="NCBIfam" id="TIGR01068">
    <property type="entry name" value="thioredoxin"/>
    <property type="match status" value="1"/>
</dbReference>
<name>A0AAE2YMQ7_9PROT</name>
<dbReference type="PROSITE" id="PS51352">
    <property type="entry name" value="THIOREDOXIN_2"/>
    <property type="match status" value="1"/>
</dbReference>
<dbReference type="PIRSF" id="PIRSF000077">
    <property type="entry name" value="Thioredoxin"/>
    <property type="match status" value="1"/>
</dbReference>
<dbReference type="Pfam" id="PF00085">
    <property type="entry name" value="Thioredoxin"/>
    <property type="match status" value="1"/>
</dbReference>
<protein>
    <recommendedName>
        <fullName evidence="6 7">Thioredoxin</fullName>
    </recommendedName>
</protein>
<keyword evidence="4 9" id="KW-1015">Disulfide bond</keyword>
<keyword evidence="12" id="KW-1185">Reference proteome</keyword>
<keyword evidence="2" id="KW-0813">Transport</keyword>
<dbReference type="SUPFAM" id="SSF52833">
    <property type="entry name" value="Thioredoxin-like"/>
    <property type="match status" value="1"/>
</dbReference>
<dbReference type="InterPro" id="IPR005746">
    <property type="entry name" value="Thioredoxin"/>
</dbReference>
<dbReference type="InterPro" id="IPR017937">
    <property type="entry name" value="Thioredoxin_CS"/>
</dbReference>
<feature type="active site" description="Nucleophile" evidence="8">
    <location>
        <position position="30"/>
    </location>
</feature>
<dbReference type="PROSITE" id="PS00194">
    <property type="entry name" value="THIOREDOXIN_1"/>
    <property type="match status" value="1"/>
</dbReference>
<gene>
    <name evidence="11" type="primary">trxA</name>
    <name evidence="11" type="ORF">HFQ13_01850</name>
</gene>
<comment type="caution">
    <text evidence="11">The sequence shown here is derived from an EMBL/GenBank/DDBJ whole genome shotgun (WGS) entry which is preliminary data.</text>
</comment>
<feature type="disulfide bond" description="Redox-active" evidence="9">
    <location>
        <begin position="30"/>
        <end position="33"/>
    </location>
</feature>
<evidence type="ECO:0000256" key="8">
    <source>
        <dbReference type="PIRSR" id="PIRSR000077-1"/>
    </source>
</evidence>
<evidence type="ECO:0000256" key="3">
    <source>
        <dbReference type="ARBA" id="ARBA00022982"/>
    </source>
</evidence>
<dbReference type="Gene3D" id="3.40.30.10">
    <property type="entry name" value="Glutaredoxin"/>
    <property type="match status" value="1"/>
</dbReference>
<dbReference type="GO" id="GO:0015035">
    <property type="term" value="F:protein-disulfide reductase activity"/>
    <property type="evidence" value="ECO:0007669"/>
    <property type="project" value="UniProtKB-UniRule"/>
</dbReference>
<evidence type="ECO:0000256" key="1">
    <source>
        <dbReference type="ARBA" id="ARBA00008987"/>
    </source>
</evidence>
<feature type="site" description="Contributes to redox potential value" evidence="8">
    <location>
        <position position="31"/>
    </location>
</feature>
<feature type="domain" description="Thioredoxin" evidence="10">
    <location>
        <begin position="1"/>
        <end position="105"/>
    </location>
</feature>
<evidence type="ECO:0000313" key="12">
    <source>
        <dbReference type="Proteomes" id="UP001197378"/>
    </source>
</evidence>
<feature type="site" description="Deprotonates C-terminal active site Cys" evidence="8">
    <location>
        <position position="24"/>
    </location>
</feature>
<sequence>MAVVELTQDNFEQIITGNELVLVDFWAPWCAPCRAFAPIFEAAAEKYPDVVFGKVNTDEEQELAGAFQIRSIPTLTIFRQQIGIFSQAGSLPASALDQVIEQAKALDMEQVRAEIAAQQQEGGAQH</sequence>
<dbReference type="InterPro" id="IPR013766">
    <property type="entry name" value="Thioredoxin_domain"/>
</dbReference>
<reference evidence="11" key="1">
    <citation type="journal article" date="2021" name="ISME J.">
        <title>Genomic evolution of the class Acidithiobacillia: deep-branching Proteobacteria living in extreme acidic conditions.</title>
        <authorList>
            <person name="Moya-Beltran A."/>
            <person name="Beard S."/>
            <person name="Rojas-Villalobos C."/>
            <person name="Issotta F."/>
            <person name="Gallardo Y."/>
            <person name="Ulloa R."/>
            <person name="Giaveno A."/>
            <person name="Degli Esposti M."/>
            <person name="Johnson D.B."/>
            <person name="Quatrini R."/>
        </authorList>
    </citation>
    <scope>NUCLEOTIDE SEQUENCE</scope>
    <source>
        <strain evidence="11">VAN18-1</strain>
    </source>
</reference>
<dbReference type="InterPro" id="IPR036249">
    <property type="entry name" value="Thioredoxin-like_sf"/>
</dbReference>
<feature type="site" description="Contributes to redox potential value" evidence="8">
    <location>
        <position position="32"/>
    </location>
</feature>
<comment type="similarity">
    <text evidence="1 7">Belongs to the thioredoxin family.</text>
</comment>
<keyword evidence="5 9" id="KW-0676">Redox-active center</keyword>
<evidence type="ECO:0000256" key="4">
    <source>
        <dbReference type="ARBA" id="ARBA00023157"/>
    </source>
</evidence>